<gene>
    <name evidence="2" type="ORF">SAMN04488528_10387</name>
</gene>
<reference evidence="2 3" key="1">
    <citation type="submission" date="2016-10" db="EMBL/GenBank/DDBJ databases">
        <authorList>
            <person name="de Groot N.N."/>
        </authorList>
    </citation>
    <scope>NUCLEOTIDE SEQUENCE [LARGE SCALE GENOMIC DNA]</scope>
    <source>
        <strain evidence="2 3">DSM 12271</strain>
    </source>
</reference>
<dbReference type="PANTHER" id="PTHR43741">
    <property type="entry name" value="FMN-DEPENDENT NADH-AZOREDUCTASE 1"/>
    <property type="match status" value="1"/>
</dbReference>
<name>A0A1I1AND4_9CLOT</name>
<dbReference type="Proteomes" id="UP000198619">
    <property type="component" value="Unassembled WGS sequence"/>
</dbReference>
<keyword evidence="3" id="KW-1185">Reference proteome</keyword>
<dbReference type="Pfam" id="PF03358">
    <property type="entry name" value="FMN_red"/>
    <property type="match status" value="1"/>
</dbReference>
<accession>A0A1I1AND4</accession>
<evidence type="ECO:0000259" key="1">
    <source>
        <dbReference type="Pfam" id="PF03358"/>
    </source>
</evidence>
<dbReference type="GO" id="GO:0016491">
    <property type="term" value="F:oxidoreductase activity"/>
    <property type="evidence" value="ECO:0007669"/>
    <property type="project" value="InterPro"/>
</dbReference>
<dbReference type="RefSeq" id="WP_090042746.1">
    <property type="nucleotide sequence ID" value="NZ_FOKI01000038.1"/>
</dbReference>
<dbReference type="InterPro" id="IPR029039">
    <property type="entry name" value="Flavoprotein-like_sf"/>
</dbReference>
<dbReference type="Gene3D" id="3.40.50.360">
    <property type="match status" value="1"/>
</dbReference>
<dbReference type="InterPro" id="IPR005025">
    <property type="entry name" value="FMN_Rdtase-like_dom"/>
</dbReference>
<evidence type="ECO:0000313" key="2">
    <source>
        <dbReference type="EMBL" id="SFB37843.1"/>
    </source>
</evidence>
<dbReference type="OrthoDB" id="3789967at2"/>
<proteinExistence type="predicted"/>
<protein>
    <submittedName>
        <fullName evidence="2">Multimeric flavodoxin WrbA</fullName>
    </submittedName>
</protein>
<dbReference type="STRING" id="84698.SAMN04488528_10387"/>
<dbReference type="EMBL" id="FOKI01000038">
    <property type="protein sequence ID" value="SFB37843.1"/>
    <property type="molecule type" value="Genomic_DNA"/>
</dbReference>
<feature type="domain" description="NADPH-dependent FMN reductase-like" evidence="1">
    <location>
        <begin position="1"/>
        <end position="141"/>
    </location>
</feature>
<dbReference type="SUPFAM" id="SSF52218">
    <property type="entry name" value="Flavoproteins"/>
    <property type="match status" value="1"/>
</dbReference>
<sequence>MKVAVIYGTERKGSTYNIAQQFLHGLCNNKKDIKEFFLPKDQPNFCRGCFQCFTDNIKCPDYQYIEPILKAMEEADLIVFTSPVYVYHITGQMKAFLDHFGFQWMAHQPNETMFKKQALIISTAAGAGTKSTMKDILDSMWFWGIAKTYKYGVNVAAGNWSGVSNKKKIEIQKKVEKLVVKIKKESGHVTPNLKVKGLFYVMRFMQKKFGFNKPDVDYWEKHGWLGKARPW</sequence>
<dbReference type="PANTHER" id="PTHR43741:SF4">
    <property type="entry name" value="FMN-DEPENDENT NADH:QUINONE OXIDOREDUCTASE"/>
    <property type="match status" value="1"/>
</dbReference>
<organism evidence="2 3">
    <name type="scientific">Clostridium frigidicarnis</name>
    <dbReference type="NCBI Taxonomy" id="84698"/>
    <lineage>
        <taxon>Bacteria</taxon>
        <taxon>Bacillati</taxon>
        <taxon>Bacillota</taxon>
        <taxon>Clostridia</taxon>
        <taxon>Eubacteriales</taxon>
        <taxon>Clostridiaceae</taxon>
        <taxon>Clostridium</taxon>
    </lineage>
</organism>
<dbReference type="AlphaFoldDB" id="A0A1I1AND4"/>
<dbReference type="InterPro" id="IPR050104">
    <property type="entry name" value="FMN-dep_NADH:Q_OxRdtase_AzoR1"/>
</dbReference>
<evidence type="ECO:0000313" key="3">
    <source>
        <dbReference type="Proteomes" id="UP000198619"/>
    </source>
</evidence>